<evidence type="ECO:0000313" key="2">
    <source>
        <dbReference type="Proteomes" id="UP000752696"/>
    </source>
</evidence>
<feature type="non-terminal residue" evidence="1">
    <location>
        <position position="1"/>
    </location>
</feature>
<organism evidence="1 2">
    <name type="scientific">Heterotrigona itama</name>
    <dbReference type="NCBI Taxonomy" id="395501"/>
    <lineage>
        <taxon>Eukaryota</taxon>
        <taxon>Metazoa</taxon>
        <taxon>Ecdysozoa</taxon>
        <taxon>Arthropoda</taxon>
        <taxon>Hexapoda</taxon>
        <taxon>Insecta</taxon>
        <taxon>Pterygota</taxon>
        <taxon>Neoptera</taxon>
        <taxon>Endopterygota</taxon>
        <taxon>Hymenoptera</taxon>
        <taxon>Apocrita</taxon>
        <taxon>Aculeata</taxon>
        <taxon>Apoidea</taxon>
        <taxon>Anthophila</taxon>
        <taxon>Apidae</taxon>
        <taxon>Heterotrigona</taxon>
    </lineage>
</organism>
<protein>
    <submittedName>
        <fullName evidence="1">Uncharacterized protein</fullName>
    </submittedName>
</protein>
<evidence type="ECO:0000313" key="1">
    <source>
        <dbReference type="EMBL" id="CAD1476091.1"/>
    </source>
</evidence>
<dbReference type="PANTHER" id="PTHR21261:SF6">
    <property type="entry name" value="BEATEN PATH IIA-RELATED"/>
    <property type="match status" value="1"/>
</dbReference>
<feature type="non-terminal residue" evidence="1">
    <location>
        <position position="145"/>
    </location>
</feature>
<gene>
    <name evidence="1" type="ORF">MHI_LOCUS617008</name>
</gene>
<dbReference type="Proteomes" id="UP000752696">
    <property type="component" value="Unassembled WGS sequence"/>
</dbReference>
<dbReference type="PANTHER" id="PTHR21261">
    <property type="entry name" value="BEAT PROTEIN"/>
    <property type="match status" value="1"/>
</dbReference>
<sequence length="145" mass="16050">NETCEKRLTSDKILLDLEITDIKPEFTTAVSASCHDDGNSNKSQVTLRDVDFALSGTFSCEVTADAPTFSTAYVSKNLTVVCKYTLHDITEYRGQLDAFNVLVCLPTQRPRSLLATLLSLPDARDSRVCRIVSHRAQPLQLELVS</sequence>
<proteinExistence type="predicted"/>
<name>A0A6V7H911_9HYME</name>
<keyword evidence="2" id="KW-1185">Reference proteome</keyword>
<comment type="caution">
    <text evidence="1">The sequence shown here is derived from an EMBL/GenBank/DDBJ whole genome shotgun (WGS) entry which is preliminary data.</text>
</comment>
<accession>A0A6V7H911</accession>
<dbReference type="EMBL" id="CAJDYZ010009035">
    <property type="protein sequence ID" value="CAD1476091.1"/>
    <property type="molecule type" value="Genomic_DNA"/>
</dbReference>
<dbReference type="AlphaFoldDB" id="A0A6V7H911"/>
<reference evidence="1" key="1">
    <citation type="submission" date="2020-07" db="EMBL/GenBank/DDBJ databases">
        <authorList>
            <person name="Nazaruddin N."/>
        </authorList>
    </citation>
    <scope>NUCLEOTIDE SEQUENCE</scope>
</reference>
<dbReference type="OrthoDB" id="6333371at2759"/>